<reference evidence="2" key="1">
    <citation type="journal article" date="2014" name="Front. Microbiol.">
        <title>High frequency of phylogenetically diverse reductive dehalogenase-homologous genes in deep subseafloor sedimentary metagenomes.</title>
        <authorList>
            <person name="Kawai M."/>
            <person name="Futagami T."/>
            <person name="Toyoda A."/>
            <person name="Takaki Y."/>
            <person name="Nishi S."/>
            <person name="Hori S."/>
            <person name="Arai W."/>
            <person name="Tsubouchi T."/>
            <person name="Morono Y."/>
            <person name="Uchiyama I."/>
            <person name="Ito T."/>
            <person name="Fujiyama A."/>
            <person name="Inagaki F."/>
            <person name="Takami H."/>
        </authorList>
    </citation>
    <scope>NUCLEOTIDE SEQUENCE</scope>
    <source>
        <strain evidence="2">Expedition CK06-06</strain>
    </source>
</reference>
<accession>X1RDQ7</accession>
<dbReference type="AlphaFoldDB" id="X1RDQ7"/>
<proteinExistence type="predicted"/>
<feature type="domain" description="Helicase HerA central" evidence="1">
    <location>
        <begin position="101"/>
        <end position="206"/>
    </location>
</feature>
<evidence type="ECO:0000313" key="2">
    <source>
        <dbReference type="EMBL" id="GAI78872.1"/>
    </source>
</evidence>
<gene>
    <name evidence="2" type="ORF">S12H4_16501</name>
</gene>
<dbReference type="EMBL" id="BARW01007984">
    <property type="protein sequence ID" value="GAI78872.1"/>
    <property type="molecule type" value="Genomic_DNA"/>
</dbReference>
<evidence type="ECO:0000259" key="1">
    <source>
        <dbReference type="Pfam" id="PF01935"/>
    </source>
</evidence>
<feature type="non-terminal residue" evidence="2">
    <location>
        <position position="225"/>
    </location>
</feature>
<sequence length="225" mass="25074">MLLGRIIGKVTTREFKFKVEHETLNFEYVKVYHAAYEWVLCQVVELEATTGGTTATCIIIGFHDGKRVKQVRIPFELGTEVLRADDDFIKLLISIPEHGAYLGKLEGRDIKVSLDLQKLLTKHVAVLAKSGAGKSYAVGVLVEEILEKGVPVVIIDPHGEHGTLKKPAVINDQEKKRMAKFGLKPKGYEVIEFGDPKLGLNPLKLSNKLSRTELVHILPKLNTTR</sequence>
<name>X1RDQ7_9ZZZZ</name>
<dbReference type="InterPro" id="IPR002789">
    <property type="entry name" value="HerA_central"/>
</dbReference>
<dbReference type="InterPro" id="IPR008571">
    <property type="entry name" value="HerA-like"/>
</dbReference>
<comment type="caution">
    <text evidence="2">The sequence shown here is derived from an EMBL/GenBank/DDBJ whole genome shotgun (WGS) entry which is preliminary data.</text>
</comment>
<dbReference type="Gene3D" id="3.40.50.300">
    <property type="entry name" value="P-loop containing nucleotide triphosphate hydrolases"/>
    <property type="match status" value="1"/>
</dbReference>
<dbReference type="SUPFAM" id="SSF52540">
    <property type="entry name" value="P-loop containing nucleoside triphosphate hydrolases"/>
    <property type="match status" value="1"/>
</dbReference>
<organism evidence="2">
    <name type="scientific">marine sediment metagenome</name>
    <dbReference type="NCBI Taxonomy" id="412755"/>
    <lineage>
        <taxon>unclassified sequences</taxon>
        <taxon>metagenomes</taxon>
        <taxon>ecological metagenomes</taxon>
    </lineage>
</organism>
<dbReference type="PANTHER" id="PTHR42957">
    <property type="entry name" value="HELICASE MJ1565-RELATED"/>
    <property type="match status" value="1"/>
</dbReference>
<dbReference type="InterPro" id="IPR027417">
    <property type="entry name" value="P-loop_NTPase"/>
</dbReference>
<dbReference type="Pfam" id="PF01935">
    <property type="entry name" value="DUF87"/>
    <property type="match status" value="1"/>
</dbReference>
<dbReference type="PANTHER" id="PTHR42957:SF1">
    <property type="entry name" value="HELICASE MJ1565-RELATED"/>
    <property type="match status" value="1"/>
</dbReference>
<protein>
    <recommendedName>
        <fullName evidence="1">Helicase HerA central domain-containing protein</fullName>
    </recommendedName>
</protein>